<sequence length="88" mass="9325">MDSTTTPLPDQVAAAAADTTNPVAGLRAVAALRRLTETLELAQVEAALRAGMSWTDIASSLGITRQAVHKKYAKRVVPGLAPTRRSNR</sequence>
<evidence type="ECO:0008006" key="3">
    <source>
        <dbReference type="Google" id="ProtNLM"/>
    </source>
</evidence>
<dbReference type="AlphaFoldDB" id="A0A1G9Y3F7"/>
<proteinExistence type="predicted"/>
<reference evidence="1 2" key="1">
    <citation type="submission" date="2016-10" db="EMBL/GenBank/DDBJ databases">
        <authorList>
            <person name="de Groot N.N."/>
        </authorList>
    </citation>
    <scope>NUCLEOTIDE SEQUENCE [LARGE SCALE GENOMIC DNA]</scope>
    <source>
        <strain evidence="1 2">KPR-7B</strain>
    </source>
</reference>
<accession>A0A1G9Y3F7</accession>
<protein>
    <recommendedName>
        <fullName evidence="3">Homeodomain-like domain-containing protein</fullName>
    </recommendedName>
</protein>
<organism evidence="1 2">
    <name type="scientific">Actinomyces ruminicola</name>
    <dbReference type="NCBI Taxonomy" id="332524"/>
    <lineage>
        <taxon>Bacteria</taxon>
        <taxon>Bacillati</taxon>
        <taxon>Actinomycetota</taxon>
        <taxon>Actinomycetes</taxon>
        <taxon>Actinomycetales</taxon>
        <taxon>Actinomycetaceae</taxon>
        <taxon>Actinomyces</taxon>
    </lineage>
</organism>
<dbReference type="RefSeq" id="WP_092611495.1">
    <property type="nucleotide sequence ID" value="NZ_FNHU01000011.1"/>
</dbReference>
<evidence type="ECO:0000313" key="2">
    <source>
        <dbReference type="Proteomes" id="UP000199671"/>
    </source>
</evidence>
<gene>
    <name evidence="1" type="ORF">SAMN04487766_11127</name>
</gene>
<dbReference type="EMBL" id="FNHU01000011">
    <property type="protein sequence ID" value="SDN03141.1"/>
    <property type="molecule type" value="Genomic_DNA"/>
</dbReference>
<dbReference type="Proteomes" id="UP000199671">
    <property type="component" value="Unassembled WGS sequence"/>
</dbReference>
<name>A0A1G9Y3F7_9ACTO</name>
<dbReference type="OrthoDB" id="3579809at2"/>
<evidence type="ECO:0000313" key="1">
    <source>
        <dbReference type="EMBL" id="SDN03141.1"/>
    </source>
</evidence>